<evidence type="ECO:0000313" key="3">
    <source>
        <dbReference type="Proteomes" id="UP000077667"/>
    </source>
</evidence>
<dbReference type="Proteomes" id="UP000077667">
    <property type="component" value="Chromosome"/>
</dbReference>
<feature type="transmembrane region" description="Helical" evidence="1">
    <location>
        <begin position="76"/>
        <end position="94"/>
    </location>
</feature>
<gene>
    <name evidence="2" type="ORF">A8C56_22305</name>
</gene>
<dbReference type="KEGG" id="nia:A8C56_22305"/>
<protein>
    <submittedName>
        <fullName evidence="2">Uncharacterized protein</fullName>
    </submittedName>
</protein>
<dbReference type="RefSeq" id="WP_067760834.1">
    <property type="nucleotide sequence ID" value="NZ_CP015772.1"/>
</dbReference>
<sequence>MGLDVGQDREQLKNILENRKNSRNFVVESGDDLSIPVEITVSGSKINYMIQFIVFALAAPAGWYLQRKKGITEPSVSFLIVAIVLAGIALYQLYRIFRPAVLFTITETGYQDKKKGIIICIWSQVKQIYLKDGHAFDSRNGKQEFLIVDYRDGNVARSIQKPIQNTSIKSADLERAIKVYLARYNKNALTKLTFGKKAL</sequence>
<accession>A0A1A9I9G7</accession>
<evidence type="ECO:0000256" key="1">
    <source>
        <dbReference type="SAM" id="Phobius"/>
    </source>
</evidence>
<evidence type="ECO:0000313" key="2">
    <source>
        <dbReference type="EMBL" id="ANH83352.1"/>
    </source>
</evidence>
<dbReference type="EMBL" id="CP015772">
    <property type="protein sequence ID" value="ANH83352.1"/>
    <property type="molecule type" value="Genomic_DNA"/>
</dbReference>
<dbReference type="AlphaFoldDB" id="A0A1A9I9G7"/>
<name>A0A1A9I9G7_9BACT</name>
<dbReference type="STRING" id="1176587.A8C56_22305"/>
<keyword evidence="1" id="KW-1133">Transmembrane helix</keyword>
<feature type="transmembrane region" description="Helical" evidence="1">
    <location>
        <begin position="46"/>
        <end position="64"/>
    </location>
</feature>
<keyword evidence="3" id="KW-1185">Reference proteome</keyword>
<proteinExistence type="predicted"/>
<dbReference type="OrthoDB" id="7172951at2"/>
<organism evidence="2 3">
    <name type="scientific">Niabella ginsenosidivorans</name>
    <dbReference type="NCBI Taxonomy" id="1176587"/>
    <lineage>
        <taxon>Bacteria</taxon>
        <taxon>Pseudomonadati</taxon>
        <taxon>Bacteroidota</taxon>
        <taxon>Chitinophagia</taxon>
        <taxon>Chitinophagales</taxon>
        <taxon>Chitinophagaceae</taxon>
        <taxon>Niabella</taxon>
    </lineage>
</organism>
<keyword evidence="1" id="KW-0812">Transmembrane</keyword>
<reference evidence="2 3" key="1">
    <citation type="submission" date="2016-05" db="EMBL/GenBank/DDBJ databases">
        <title>Niabella ginsenosidivorans BS26 whole genome sequencing.</title>
        <authorList>
            <person name="Im W.T."/>
            <person name="Siddiqi M.Z."/>
        </authorList>
    </citation>
    <scope>NUCLEOTIDE SEQUENCE [LARGE SCALE GENOMIC DNA]</scope>
    <source>
        <strain evidence="2 3">BS26</strain>
    </source>
</reference>
<keyword evidence="1" id="KW-0472">Membrane</keyword>